<organism evidence="1 2">
    <name type="scientific">phocid gammaherpesvirus 3</name>
    <dbReference type="NCBI Taxonomy" id="2560643"/>
    <lineage>
        <taxon>Viruses</taxon>
        <taxon>Duplodnaviria</taxon>
        <taxon>Heunggongvirae</taxon>
        <taxon>Peploviricota</taxon>
        <taxon>Herviviricetes</taxon>
        <taxon>Herpesvirales</taxon>
        <taxon>Orthoherpesviridae</taxon>
        <taxon>Gammaherpesvirinae</taxon>
        <taxon>Percavirus</taxon>
        <taxon>Percavirus phocidgamma3</taxon>
    </lineage>
</organism>
<protein>
    <recommendedName>
        <fullName evidence="3">Protein UL24 homolog</fullName>
    </recommendedName>
</protein>
<dbReference type="RefSeq" id="YP_010084477.1">
    <property type="nucleotide sequence ID" value="NC_055139.1"/>
</dbReference>
<evidence type="ECO:0008006" key="3">
    <source>
        <dbReference type="Google" id="ProtNLM"/>
    </source>
</evidence>
<dbReference type="Proteomes" id="UP000296355">
    <property type="component" value="Segment"/>
</dbReference>
<dbReference type="KEGG" id="vg:65099470"/>
<accession>A0A0R5WUP1</accession>
<evidence type="ECO:0000313" key="1">
    <source>
        <dbReference type="EMBL" id="AJG42946.1"/>
    </source>
</evidence>
<proteinExistence type="predicted"/>
<dbReference type="GeneID" id="65099470"/>
<evidence type="ECO:0000313" key="2">
    <source>
        <dbReference type="Proteomes" id="UP000296355"/>
    </source>
</evidence>
<dbReference type="EMBL" id="KP136799">
    <property type="protein sequence ID" value="AJG42946.1"/>
    <property type="molecule type" value="Genomic_DNA"/>
</dbReference>
<sequence>MSLLSERASKEILSRLPAKRKNAGKKSHLKVYKKLLRFKNTHKLLKFLDINHPCPSKGSFKLFIEVALGNRISDCVLLLTWGENRICYIVELKTCMSHQVDMLQDIRRAQKSQGLYQLCDAVRFVQNSAPAGRQKWTIVPHLVFKTQDALKTIHSETPTFMTNLIHSCGHKLSQFLASREDFELKRRLSCLNVTKSKSVAPKHCLLGSQPHQYSHHKQRLIARNKKKCFQSQKGCN</sequence>
<dbReference type="InterPro" id="IPR002580">
    <property type="entry name" value="Herpes_UL24"/>
</dbReference>
<name>A0A0R5WUP1_9GAMA</name>
<reference evidence="1" key="1">
    <citation type="submission" date="2014-11" db="EMBL/GenBank/DDBJ databases">
        <title>Gammaherpesviruses are widespread among seal species in Canada.</title>
        <authorList>
            <person name="Bellehumeur C."/>
            <person name="Nielsen O."/>
            <person name="Measures L."/>
            <person name="Harwood L."/>
            <person name="Boyle B."/>
            <person name="Gagnon C.A."/>
        </authorList>
    </citation>
    <scope>NUCLEOTIDE SEQUENCE [LARGE SCALE GENOMIC DNA]</scope>
    <source>
        <strain evidence="1">FMV04-1493874</strain>
    </source>
</reference>
<dbReference type="Pfam" id="PF01646">
    <property type="entry name" value="Herpes_UL24"/>
    <property type="match status" value="1"/>
</dbReference>
<keyword evidence="2" id="KW-1185">Reference proteome</keyword>